<dbReference type="OrthoDB" id="9872493at2"/>
<reference evidence="2" key="1">
    <citation type="submission" date="2016-10" db="EMBL/GenBank/DDBJ databases">
        <authorList>
            <person name="Varghese N."/>
            <person name="Submissions S."/>
        </authorList>
    </citation>
    <scope>NUCLEOTIDE SEQUENCE [LARGE SCALE GENOMIC DNA]</scope>
    <source>
        <strain evidence="2">DSM 18733</strain>
    </source>
</reference>
<organism evidence="1 2">
    <name type="scientific">Olivibacter domesticus</name>
    <name type="common">Pseudosphingobacterium domesticum</name>
    <dbReference type="NCBI Taxonomy" id="407022"/>
    <lineage>
        <taxon>Bacteria</taxon>
        <taxon>Pseudomonadati</taxon>
        <taxon>Bacteroidota</taxon>
        <taxon>Sphingobacteriia</taxon>
        <taxon>Sphingobacteriales</taxon>
        <taxon>Sphingobacteriaceae</taxon>
        <taxon>Olivibacter</taxon>
    </lineage>
</organism>
<evidence type="ECO:0000313" key="2">
    <source>
        <dbReference type="Proteomes" id="UP000199421"/>
    </source>
</evidence>
<name>A0A1H7HFW0_OLID1</name>
<evidence type="ECO:0000313" key="1">
    <source>
        <dbReference type="EMBL" id="SEK48322.1"/>
    </source>
</evidence>
<keyword evidence="2" id="KW-1185">Reference proteome</keyword>
<dbReference type="AlphaFoldDB" id="A0A1H7HFW0"/>
<dbReference type="RefSeq" id="WP_093317435.1">
    <property type="nucleotide sequence ID" value="NZ_FOAF01000001.1"/>
</dbReference>
<proteinExistence type="predicted"/>
<dbReference type="Proteomes" id="UP000199421">
    <property type="component" value="Unassembled WGS sequence"/>
</dbReference>
<dbReference type="EMBL" id="FOAF01000001">
    <property type="protein sequence ID" value="SEK48322.1"/>
    <property type="molecule type" value="Genomic_DNA"/>
</dbReference>
<accession>A0A1H7HFW0</accession>
<gene>
    <name evidence="1" type="ORF">SAMN05661044_00350</name>
</gene>
<sequence>MKSLTTTLPNALIRKNSEFLVKDQIIFQYSEAITAKQVKAQVNYLLGKRALNATVEVKELNKNKHIFLIAAPGAHLLEDEVANKPMGSRPIPPPPPPIYPVFISKNTITIEQIGLKNLVLFKADTIRNR</sequence>
<protein>
    <submittedName>
        <fullName evidence="1">Uncharacterized protein</fullName>
    </submittedName>
</protein>
<dbReference type="STRING" id="407022.SAMN05661044_00350"/>